<evidence type="ECO:0000313" key="4">
    <source>
        <dbReference type="EMBL" id="QTE03233.1"/>
    </source>
</evidence>
<protein>
    <recommendedName>
        <fullName evidence="6">Regulatory protein</fullName>
    </recommendedName>
</protein>
<dbReference type="Proteomes" id="UP000663908">
    <property type="component" value="Chromosome"/>
</dbReference>
<dbReference type="EMBL" id="CP071839">
    <property type="protein sequence ID" value="QTE03233.1"/>
    <property type="molecule type" value="Genomic_DNA"/>
</dbReference>
<accession>A0ABX7U2F5</accession>
<keyword evidence="5" id="KW-1185">Reference proteome</keyword>
<proteinExistence type="predicted"/>
<name>A0ABX7U2F5_STRCY</name>
<reference evidence="4 5" key="1">
    <citation type="submission" date="2021-03" db="EMBL/GenBank/DDBJ databases">
        <title>Complete genome sequence of Streptomyces cyanogenus S136, producer of anticancer angucycline landomycin A.</title>
        <authorList>
            <person name="Hrab P."/>
            <person name="Ruckert C."/>
            <person name="Busche T."/>
            <person name="Ostash I."/>
            <person name="Kalinowski J."/>
            <person name="Fedorenko V."/>
            <person name="Yushchuk O."/>
            <person name="Ostash B."/>
        </authorList>
    </citation>
    <scope>NUCLEOTIDE SEQUENCE [LARGE SCALE GENOMIC DNA]</scope>
    <source>
        <strain evidence="4 5">S136</strain>
    </source>
</reference>
<keyword evidence="1" id="KW-0175">Coiled coil</keyword>
<evidence type="ECO:0000313" key="3">
    <source>
        <dbReference type="EMBL" id="QTD95757.1"/>
    </source>
</evidence>
<evidence type="ECO:0000256" key="1">
    <source>
        <dbReference type="SAM" id="Coils"/>
    </source>
</evidence>
<feature type="compositionally biased region" description="Low complexity" evidence="2">
    <location>
        <begin position="73"/>
        <end position="105"/>
    </location>
</feature>
<evidence type="ECO:0000256" key="2">
    <source>
        <dbReference type="SAM" id="MobiDB-lite"/>
    </source>
</evidence>
<evidence type="ECO:0000313" key="5">
    <source>
        <dbReference type="Proteomes" id="UP000663908"/>
    </source>
</evidence>
<sequence length="212" mass="22178">MSEGTVNGTELTSQYFNQVTGDLERNTKEQERITAEIAALQQQLAALQHDHTVLEAMRQALGAPAGGADGIPAPVVSAVPSPRKKASAASGGRRQARKGAAAPPKNVKRPRKKAAAGEPAVKSARPSLVTLIDQHLAGQSEPRSAAEIAAALSQGHPNRDIQTKVVRTTLENLVARSRVQRTKQGSAVFYTGLGATEPSALREAEAPSGAVE</sequence>
<dbReference type="Gene3D" id="1.10.10.10">
    <property type="entry name" value="Winged helix-like DNA-binding domain superfamily/Winged helix DNA-binding domain"/>
    <property type="match status" value="1"/>
</dbReference>
<feature type="coiled-coil region" evidence="1">
    <location>
        <begin position="23"/>
        <end position="57"/>
    </location>
</feature>
<gene>
    <name evidence="3" type="ORF">S1361_00290</name>
    <name evidence="4" type="ORF">S1361_38210</name>
</gene>
<feature type="region of interest" description="Disordered" evidence="2">
    <location>
        <begin position="73"/>
        <end position="123"/>
    </location>
</feature>
<evidence type="ECO:0008006" key="6">
    <source>
        <dbReference type="Google" id="ProtNLM"/>
    </source>
</evidence>
<dbReference type="InterPro" id="IPR036388">
    <property type="entry name" value="WH-like_DNA-bd_sf"/>
</dbReference>
<dbReference type="EMBL" id="CP071839">
    <property type="protein sequence ID" value="QTD95757.1"/>
    <property type="molecule type" value="Genomic_DNA"/>
</dbReference>
<organism evidence="4 5">
    <name type="scientific">Streptomyces cyanogenus</name>
    <dbReference type="NCBI Taxonomy" id="80860"/>
    <lineage>
        <taxon>Bacteria</taxon>
        <taxon>Bacillati</taxon>
        <taxon>Actinomycetota</taxon>
        <taxon>Actinomycetes</taxon>
        <taxon>Kitasatosporales</taxon>
        <taxon>Streptomycetaceae</taxon>
        <taxon>Streptomyces</taxon>
    </lineage>
</organism>
<dbReference type="RefSeq" id="WP_208029865.1">
    <property type="nucleotide sequence ID" value="NZ_CP071839.1"/>
</dbReference>